<dbReference type="InterPro" id="IPR000089">
    <property type="entry name" value="Biotin_lipoyl"/>
</dbReference>
<dbReference type="PROSITE" id="PS50968">
    <property type="entry name" value="BIOTINYL_LIPOYL"/>
    <property type="match status" value="1"/>
</dbReference>
<comment type="subunit">
    <text evidence="4">Forms a 24-polypeptide structural core with octahedral symmetry. Part of the 2-oxoglutarate dehydrogenase (OGDH) complex composed of E1 (2-oxoglutarate dehydrogenase), E2 (dihydrolipoamide succinyltransferase) and E3 (dihydrolipoamide dehydrogenase); the complex contains multiple copies of the three enzymatic components (E1, E2 and E3).</text>
</comment>
<dbReference type="PANTHER" id="PTHR43416:SF5">
    <property type="entry name" value="DIHYDROLIPOYLLYSINE-RESIDUE SUCCINYLTRANSFERASE COMPONENT OF 2-OXOGLUTARATE DEHYDROGENASE COMPLEX, MITOCHONDRIAL"/>
    <property type="match status" value="1"/>
</dbReference>
<evidence type="ECO:0000256" key="12">
    <source>
        <dbReference type="RuleBase" id="RU361138"/>
    </source>
</evidence>
<comment type="function">
    <text evidence="1 12">E2 component of the 2-oxoglutarate dehydrogenase (OGDH) complex which catalyzes the second step in the conversion of 2-oxoglutarate to succinyl-CoA and CO(2).</text>
</comment>
<dbReference type="InterPro" id="IPR011053">
    <property type="entry name" value="Single_hybrid_motif"/>
</dbReference>
<reference evidence="15 16" key="1">
    <citation type="submission" date="2023-10" db="EMBL/GenBank/DDBJ databases">
        <title>Niallia locisalis sp.nov. isolated from a salt pond sample.</title>
        <authorList>
            <person name="Li X.-J."/>
            <person name="Dong L."/>
        </authorList>
    </citation>
    <scope>NUCLEOTIDE SEQUENCE [LARGE SCALE GENOMIC DNA]</scope>
    <source>
        <strain evidence="15 16">DSM 29761</strain>
    </source>
</reference>
<dbReference type="InterPro" id="IPR003016">
    <property type="entry name" value="2-oxoA_DH_lipoyl-BS"/>
</dbReference>
<evidence type="ECO:0000256" key="5">
    <source>
        <dbReference type="ARBA" id="ARBA00012945"/>
    </source>
</evidence>
<comment type="catalytic activity">
    <reaction evidence="11 12">
        <text>N(6)-[(R)-dihydrolipoyl]-L-lysyl-[protein] + succinyl-CoA = N(6)-[(R)-S(8)-succinyldihydrolipoyl]-L-lysyl-[protein] + CoA</text>
        <dbReference type="Rhea" id="RHEA:15213"/>
        <dbReference type="Rhea" id="RHEA-COMP:10475"/>
        <dbReference type="Rhea" id="RHEA-COMP:20092"/>
        <dbReference type="ChEBI" id="CHEBI:57287"/>
        <dbReference type="ChEBI" id="CHEBI:57292"/>
        <dbReference type="ChEBI" id="CHEBI:83100"/>
        <dbReference type="ChEBI" id="CHEBI:83120"/>
        <dbReference type="EC" id="2.3.1.61"/>
    </reaction>
</comment>
<proteinExistence type="inferred from homology"/>
<dbReference type="InterPro" id="IPR050537">
    <property type="entry name" value="2-oxoacid_dehydrogenase"/>
</dbReference>
<evidence type="ECO:0000256" key="7">
    <source>
        <dbReference type="ARBA" id="ARBA00022532"/>
    </source>
</evidence>
<evidence type="ECO:0000256" key="2">
    <source>
        <dbReference type="ARBA" id="ARBA00005145"/>
    </source>
</evidence>
<evidence type="ECO:0000313" key="15">
    <source>
        <dbReference type="EMBL" id="WVX83303.1"/>
    </source>
</evidence>
<comment type="similarity">
    <text evidence="3 12">Belongs to the 2-oxoacid dehydrogenase family.</text>
</comment>
<keyword evidence="16" id="KW-1185">Reference proteome</keyword>
<dbReference type="EC" id="2.3.1.61" evidence="5 12"/>
<evidence type="ECO:0000259" key="13">
    <source>
        <dbReference type="PROSITE" id="PS50968"/>
    </source>
</evidence>
<accession>A0ABZ2CJT8</accession>
<comment type="cofactor">
    <cofactor evidence="12">
        <name>(R)-lipoate</name>
        <dbReference type="ChEBI" id="CHEBI:83088"/>
    </cofactor>
    <text evidence="12">Binds 1 lipoyl cofactor covalently.</text>
</comment>
<evidence type="ECO:0000256" key="3">
    <source>
        <dbReference type="ARBA" id="ARBA00007317"/>
    </source>
</evidence>
<organism evidence="15 16">
    <name type="scientific">Niallia oryzisoli</name>
    <dbReference type="NCBI Taxonomy" id="1737571"/>
    <lineage>
        <taxon>Bacteria</taxon>
        <taxon>Bacillati</taxon>
        <taxon>Bacillota</taxon>
        <taxon>Bacilli</taxon>
        <taxon>Bacillales</taxon>
        <taxon>Bacillaceae</taxon>
        <taxon>Niallia</taxon>
    </lineage>
</organism>
<evidence type="ECO:0000256" key="1">
    <source>
        <dbReference type="ARBA" id="ARBA00004052"/>
    </source>
</evidence>
<evidence type="ECO:0000256" key="4">
    <source>
        <dbReference type="ARBA" id="ARBA00011666"/>
    </source>
</evidence>
<dbReference type="InterPro" id="IPR004167">
    <property type="entry name" value="PSBD"/>
</dbReference>
<feature type="domain" description="Peripheral subunit-binding (PSBD)" evidence="14">
    <location>
        <begin position="122"/>
        <end position="159"/>
    </location>
</feature>
<keyword evidence="9 12" id="KW-0450">Lipoyl</keyword>
<dbReference type="Pfam" id="PF02817">
    <property type="entry name" value="E3_binding"/>
    <property type="match status" value="1"/>
</dbReference>
<keyword evidence="8 12" id="KW-0808">Transferase</keyword>
<dbReference type="SUPFAM" id="SSF52777">
    <property type="entry name" value="CoA-dependent acyltransferases"/>
    <property type="match status" value="1"/>
</dbReference>
<sequence>MGEIKVPELAESISEGTLVQWLKKTGDSIQKGDYVAELETDKVNIEIISEYSGILSELKVRAGSTVTVGEVIAVVNEKHISNETQPETMDVDEHKEDPASIVHPMANFPAYEPTSASKKYLIVSPAARKLAREKGIDLSKVSPADPLGRIRLHDVQRYKQSDDIEHTANMAARETKTIITAEEKPVERIQMTRRRQTIARNLVEMKQKTAMLTTFNEIDMTNLLDLRSRRKQQFHEEYGVKLGFMSFFTKAAVAALKKSPLLNAEIQEAEIVVKKYYDIGIAVSTNGGLVVPVIREADRKNVAELEKEIYELAERARNNRLAISDLQGGTFTITNGGVFGSLLSTPMLNGPQAAILGMHSIQLRPVAVDEEKIENRRMMYVALTYDHRLIDGKEAVTFLKQIKTFIEDPESLLFT</sequence>
<dbReference type="InterPro" id="IPR006255">
    <property type="entry name" value="SucB"/>
</dbReference>
<dbReference type="NCBIfam" id="NF004309">
    <property type="entry name" value="PRK05704.1"/>
    <property type="match status" value="1"/>
</dbReference>
<dbReference type="NCBIfam" id="TIGR01347">
    <property type="entry name" value="sucB"/>
    <property type="match status" value="1"/>
</dbReference>
<dbReference type="Pfam" id="PF00198">
    <property type="entry name" value="2-oxoacid_dh"/>
    <property type="match status" value="1"/>
</dbReference>
<feature type="domain" description="Lipoyl-binding" evidence="13">
    <location>
        <begin position="1"/>
        <end position="76"/>
    </location>
</feature>
<dbReference type="InterPro" id="IPR023213">
    <property type="entry name" value="CAT-like_dom_sf"/>
</dbReference>
<dbReference type="PROSITE" id="PS00189">
    <property type="entry name" value="LIPOYL"/>
    <property type="match status" value="1"/>
</dbReference>
<evidence type="ECO:0000256" key="6">
    <source>
        <dbReference type="ARBA" id="ARBA00019511"/>
    </source>
</evidence>
<dbReference type="Gene3D" id="4.10.320.10">
    <property type="entry name" value="E3-binding domain"/>
    <property type="match status" value="1"/>
</dbReference>
<evidence type="ECO:0000256" key="11">
    <source>
        <dbReference type="ARBA" id="ARBA00052761"/>
    </source>
</evidence>
<dbReference type="GO" id="GO:0004149">
    <property type="term" value="F:dihydrolipoyllysine-residue succinyltransferase activity"/>
    <property type="evidence" value="ECO:0007669"/>
    <property type="project" value="UniProtKB-EC"/>
</dbReference>
<evidence type="ECO:0000313" key="16">
    <source>
        <dbReference type="Proteomes" id="UP001357223"/>
    </source>
</evidence>
<keyword evidence="10 12" id="KW-0012">Acyltransferase</keyword>
<evidence type="ECO:0000256" key="9">
    <source>
        <dbReference type="ARBA" id="ARBA00022823"/>
    </source>
</evidence>
<name>A0ABZ2CJT8_9BACI</name>
<evidence type="ECO:0000256" key="8">
    <source>
        <dbReference type="ARBA" id="ARBA00022679"/>
    </source>
</evidence>
<dbReference type="CDD" id="cd06849">
    <property type="entry name" value="lipoyl_domain"/>
    <property type="match status" value="1"/>
</dbReference>
<dbReference type="PROSITE" id="PS51826">
    <property type="entry name" value="PSBD"/>
    <property type="match status" value="1"/>
</dbReference>
<dbReference type="EMBL" id="CP137640">
    <property type="protein sequence ID" value="WVX83303.1"/>
    <property type="molecule type" value="Genomic_DNA"/>
</dbReference>
<dbReference type="Pfam" id="PF00364">
    <property type="entry name" value="Biotin_lipoyl"/>
    <property type="match status" value="1"/>
</dbReference>
<evidence type="ECO:0000256" key="10">
    <source>
        <dbReference type="ARBA" id="ARBA00023315"/>
    </source>
</evidence>
<dbReference type="RefSeq" id="WP_338452188.1">
    <property type="nucleotide sequence ID" value="NZ_CP137640.1"/>
</dbReference>
<dbReference type="Proteomes" id="UP001357223">
    <property type="component" value="Chromosome"/>
</dbReference>
<dbReference type="Gene3D" id="3.30.559.10">
    <property type="entry name" value="Chloramphenicol acetyltransferase-like domain"/>
    <property type="match status" value="1"/>
</dbReference>
<dbReference type="SUPFAM" id="SSF47005">
    <property type="entry name" value="Peripheral subunit-binding domain of 2-oxo acid dehydrogenase complex"/>
    <property type="match status" value="1"/>
</dbReference>
<dbReference type="InterPro" id="IPR036625">
    <property type="entry name" value="E3-bd_dom_sf"/>
</dbReference>
<dbReference type="PANTHER" id="PTHR43416">
    <property type="entry name" value="DIHYDROLIPOYLLYSINE-RESIDUE SUCCINYLTRANSFERASE COMPONENT OF 2-OXOGLUTARATE DEHYDROGENASE COMPLEX, MITOCHONDRIAL-RELATED"/>
    <property type="match status" value="1"/>
</dbReference>
<protein>
    <recommendedName>
        <fullName evidence="6 12">Dihydrolipoyllysine-residue succinyltransferase component of 2-oxoglutarate dehydrogenase complex</fullName>
        <ecNumber evidence="5 12">2.3.1.61</ecNumber>
    </recommendedName>
    <alternativeName>
        <fullName evidence="12">2-oxoglutarate dehydrogenase complex component E2</fullName>
    </alternativeName>
</protein>
<keyword evidence="7 12" id="KW-0816">Tricarboxylic acid cycle</keyword>
<evidence type="ECO:0000259" key="14">
    <source>
        <dbReference type="PROSITE" id="PS51826"/>
    </source>
</evidence>
<dbReference type="SUPFAM" id="SSF51230">
    <property type="entry name" value="Single hybrid motif"/>
    <property type="match status" value="1"/>
</dbReference>
<dbReference type="Gene3D" id="2.40.50.100">
    <property type="match status" value="1"/>
</dbReference>
<dbReference type="InterPro" id="IPR001078">
    <property type="entry name" value="2-oxoacid_DH_actylTfrase"/>
</dbReference>
<comment type="pathway">
    <text evidence="2 12">Amino-acid degradation; L-lysine degradation via saccharopine pathway; glutaryl-CoA from L-lysine: step 6/6.</text>
</comment>
<gene>
    <name evidence="15" type="primary">odhB</name>
    <name evidence="15" type="ORF">R4Z09_10055</name>
</gene>